<reference evidence="5 6" key="1">
    <citation type="submission" date="2024-10" db="EMBL/GenBank/DDBJ databases">
        <title>The Natural Products Discovery Center: Release of the First 8490 Sequenced Strains for Exploring Actinobacteria Biosynthetic Diversity.</title>
        <authorList>
            <person name="Kalkreuter E."/>
            <person name="Kautsar S.A."/>
            <person name="Yang D."/>
            <person name="Bader C.D."/>
            <person name="Teijaro C.N."/>
            <person name="Fluegel L."/>
            <person name="Davis C.M."/>
            <person name="Simpson J.R."/>
            <person name="Lauterbach L."/>
            <person name="Steele A.D."/>
            <person name="Gui C."/>
            <person name="Meng S."/>
            <person name="Li G."/>
            <person name="Viehrig K."/>
            <person name="Ye F."/>
            <person name="Su P."/>
            <person name="Kiefer A.F."/>
            <person name="Nichols A."/>
            <person name="Cepeda A.J."/>
            <person name="Yan W."/>
            <person name="Fan B."/>
            <person name="Jiang Y."/>
            <person name="Adhikari A."/>
            <person name="Zheng C.-J."/>
            <person name="Schuster L."/>
            <person name="Cowan T.M."/>
            <person name="Smanski M.J."/>
            <person name="Chevrette M.G."/>
            <person name="De Carvalho L.P.S."/>
            <person name="Shen B."/>
        </authorList>
    </citation>
    <scope>NUCLEOTIDE SEQUENCE [LARGE SCALE GENOMIC DNA]</scope>
    <source>
        <strain evidence="5 6">NPDC049845</strain>
    </source>
</reference>
<dbReference type="Pfam" id="PF22435">
    <property type="entry name" value="MRM3-like_sub_bind"/>
    <property type="match status" value="1"/>
</dbReference>
<sequence length="298" mass="30575">MQSPSQGRRLDAVPGPFTPRTPRVVAARRLQRRRDREQTGRFLAEGPQAVREALALGGAVVELFGTPAALDRYADLAAGADRADVPVSEVTDDALAALAETVAPQGLVAVCRHLDVPMDEALARGPRLVAVLAGIRDPGNAGTVLRTADAAGAGAVVFAGEAVDPYNGKCVRASAGSLFHVDVVRAADPLAAVEALRAAGLTVLATTGYGDSDLDDLADAGRLAAPTAWLFGSEAHGLPEELTTAADARVRVPLHGRAESLNLAAAAAVCLYSSARALRRPTVTQTTATHGTAGESAT</sequence>
<dbReference type="InterPro" id="IPR001537">
    <property type="entry name" value="SpoU_MeTrfase"/>
</dbReference>
<evidence type="ECO:0000256" key="1">
    <source>
        <dbReference type="ARBA" id="ARBA00007228"/>
    </source>
</evidence>
<dbReference type="Gene3D" id="3.40.1280.10">
    <property type="match status" value="1"/>
</dbReference>
<dbReference type="SUPFAM" id="SSF55315">
    <property type="entry name" value="L30e-like"/>
    <property type="match status" value="1"/>
</dbReference>
<name>A0ABW7ZFI2_9ACTN</name>
<dbReference type="GO" id="GO:0008168">
    <property type="term" value="F:methyltransferase activity"/>
    <property type="evidence" value="ECO:0007669"/>
    <property type="project" value="UniProtKB-KW"/>
</dbReference>
<evidence type="ECO:0000256" key="2">
    <source>
        <dbReference type="ARBA" id="ARBA00022603"/>
    </source>
</evidence>
<protein>
    <submittedName>
        <fullName evidence="5">TrmH family RNA methyltransferase</fullName>
    </submittedName>
</protein>
<dbReference type="Pfam" id="PF00588">
    <property type="entry name" value="SpoU_methylase"/>
    <property type="match status" value="1"/>
</dbReference>
<dbReference type="InterPro" id="IPR029028">
    <property type="entry name" value="Alpha/beta_knot_MTases"/>
</dbReference>
<dbReference type="InterPro" id="IPR013123">
    <property type="entry name" value="SpoU_subst-bd"/>
</dbReference>
<accession>A0ABW7ZFI2</accession>
<evidence type="ECO:0000256" key="3">
    <source>
        <dbReference type="ARBA" id="ARBA00022679"/>
    </source>
</evidence>
<comment type="similarity">
    <text evidence="1">Belongs to the class IV-like SAM-binding methyltransferase superfamily. RNA methyltransferase TrmH family.</text>
</comment>
<dbReference type="PANTHER" id="PTHR43191">
    <property type="entry name" value="RRNA METHYLTRANSFERASE 3"/>
    <property type="match status" value="1"/>
</dbReference>
<dbReference type="SUPFAM" id="SSF75217">
    <property type="entry name" value="alpha/beta knot"/>
    <property type="match status" value="1"/>
</dbReference>
<evidence type="ECO:0000259" key="4">
    <source>
        <dbReference type="SMART" id="SM00967"/>
    </source>
</evidence>
<proteinExistence type="inferred from homology"/>
<gene>
    <name evidence="5" type="ORF">ACIBP4_04795</name>
</gene>
<keyword evidence="3" id="KW-0808">Transferase</keyword>
<comment type="caution">
    <text evidence="5">The sequence shown here is derived from an EMBL/GenBank/DDBJ whole genome shotgun (WGS) entry which is preliminary data.</text>
</comment>
<dbReference type="InterPro" id="IPR029026">
    <property type="entry name" value="tRNA_m1G_MTases_N"/>
</dbReference>
<keyword evidence="2 5" id="KW-0489">Methyltransferase</keyword>
<evidence type="ECO:0000313" key="5">
    <source>
        <dbReference type="EMBL" id="MFI7261614.1"/>
    </source>
</evidence>
<dbReference type="Proteomes" id="UP001612812">
    <property type="component" value="Unassembled WGS sequence"/>
</dbReference>
<organism evidence="5 6">
    <name type="scientific">Micromonospora maritima</name>
    <dbReference type="NCBI Taxonomy" id="986711"/>
    <lineage>
        <taxon>Bacteria</taxon>
        <taxon>Bacillati</taxon>
        <taxon>Actinomycetota</taxon>
        <taxon>Actinomycetes</taxon>
        <taxon>Micromonosporales</taxon>
        <taxon>Micromonosporaceae</taxon>
        <taxon>Micromonospora</taxon>
    </lineage>
</organism>
<dbReference type="Gene3D" id="3.30.1330.30">
    <property type="match status" value="1"/>
</dbReference>
<dbReference type="PANTHER" id="PTHR43191:SF2">
    <property type="entry name" value="RRNA METHYLTRANSFERASE 3, MITOCHONDRIAL"/>
    <property type="match status" value="1"/>
</dbReference>
<evidence type="ECO:0000313" key="6">
    <source>
        <dbReference type="Proteomes" id="UP001612812"/>
    </source>
</evidence>
<dbReference type="EMBL" id="JBITLE010000002">
    <property type="protein sequence ID" value="MFI7261614.1"/>
    <property type="molecule type" value="Genomic_DNA"/>
</dbReference>
<dbReference type="InterPro" id="IPR029064">
    <property type="entry name" value="Ribosomal_eL30-like_sf"/>
</dbReference>
<feature type="domain" description="RNA 2-O ribose methyltransferase substrate binding" evidence="4">
    <location>
        <begin position="43"/>
        <end position="117"/>
    </location>
</feature>
<dbReference type="InterPro" id="IPR053888">
    <property type="entry name" value="MRM3-like_sub_bind"/>
</dbReference>
<dbReference type="SMART" id="SM00967">
    <property type="entry name" value="SpoU_sub_bind"/>
    <property type="match status" value="1"/>
</dbReference>
<keyword evidence="6" id="KW-1185">Reference proteome</keyword>
<dbReference type="InterPro" id="IPR051259">
    <property type="entry name" value="rRNA_Methyltransferase"/>
</dbReference>
<dbReference type="RefSeq" id="WP_396768203.1">
    <property type="nucleotide sequence ID" value="NZ_JBITLA010000001.1"/>
</dbReference>
<dbReference type="CDD" id="cd18095">
    <property type="entry name" value="SpoU-like_rRNA-MTase"/>
    <property type="match status" value="1"/>
</dbReference>
<dbReference type="GO" id="GO:0032259">
    <property type="term" value="P:methylation"/>
    <property type="evidence" value="ECO:0007669"/>
    <property type="project" value="UniProtKB-KW"/>
</dbReference>